<dbReference type="GO" id="GO:0004016">
    <property type="term" value="F:adenylate cyclase activity"/>
    <property type="evidence" value="ECO:0007669"/>
    <property type="project" value="TreeGrafter"/>
</dbReference>
<dbReference type="InterPro" id="IPR036388">
    <property type="entry name" value="WH-like_DNA-bd_sf"/>
</dbReference>
<dbReference type="Proteomes" id="UP000267081">
    <property type="component" value="Unassembled WGS sequence"/>
</dbReference>
<dbReference type="RefSeq" id="WP_125315545.1">
    <property type="nucleotide sequence ID" value="NZ_RSEC01000061.1"/>
</dbReference>
<dbReference type="OrthoDB" id="5476461at2"/>
<dbReference type="GO" id="GO:0003677">
    <property type="term" value="F:DNA binding"/>
    <property type="evidence" value="ECO:0007669"/>
    <property type="project" value="InterPro"/>
</dbReference>
<comment type="caution">
    <text evidence="5">The sequence shown here is derived from an EMBL/GenBank/DDBJ whole genome shotgun (WGS) entry which is preliminary data.</text>
</comment>
<evidence type="ECO:0000256" key="3">
    <source>
        <dbReference type="SAM" id="MobiDB-lite"/>
    </source>
</evidence>
<organism evidence="5 6">
    <name type="scientific">Amycolatopsis eburnea</name>
    <dbReference type="NCBI Taxonomy" id="2267691"/>
    <lineage>
        <taxon>Bacteria</taxon>
        <taxon>Bacillati</taxon>
        <taxon>Actinomycetota</taxon>
        <taxon>Actinomycetes</taxon>
        <taxon>Pseudonocardiales</taxon>
        <taxon>Pseudonocardiaceae</taxon>
        <taxon>Amycolatopsis</taxon>
    </lineage>
</organism>
<evidence type="ECO:0000259" key="4">
    <source>
        <dbReference type="PROSITE" id="PS50043"/>
    </source>
</evidence>
<dbReference type="Gene3D" id="1.10.10.10">
    <property type="entry name" value="Winged helix-like DNA-binding domain superfamily/Winged helix DNA-binding domain"/>
    <property type="match status" value="1"/>
</dbReference>
<name>A0A3R9EJT8_9PSEU</name>
<gene>
    <name evidence="5" type="ORF">EIY87_42110</name>
</gene>
<dbReference type="PROSITE" id="PS50043">
    <property type="entry name" value="HTH_LUXR_2"/>
    <property type="match status" value="1"/>
</dbReference>
<dbReference type="PANTHER" id="PTHR16305">
    <property type="entry name" value="TESTICULAR SOLUBLE ADENYLYL CYCLASE"/>
    <property type="match status" value="1"/>
</dbReference>
<accession>A0A3R9EJT8</accession>
<dbReference type="SUPFAM" id="SSF52540">
    <property type="entry name" value="P-loop containing nucleoside triphosphate hydrolases"/>
    <property type="match status" value="1"/>
</dbReference>
<feature type="domain" description="HTH luxR-type" evidence="4">
    <location>
        <begin position="878"/>
        <end position="941"/>
    </location>
</feature>
<evidence type="ECO:0000313" key="6">
    <source>
        <dbReference type="Proteomes" id="UP000267081"/>
    </source>
</evidence>
<dbReference type="Pfam" id="PF00196">
    <property type="entry name" value="GerE"/>
    <property type="match status" value="1"/>
</dbReference>
<protein>
    <submittedName>
        <fullName evidence="5">LuxR family transcriptional regulator</fullName>
    </submittedName>
</protein>
<dbReference type="PANTHER" id="PTHR16305:SF35">
    <property type="entry name" value="TRANSCRIPTIONAL ACTIVATOR DOMAIN"/>
    <property type="match status" value="1"/>
</dbReference>
<dbReference type="SUPFAM" id="SSF48452">
    <property type="entry name" value="TPR-like"/>
    <property type="match status" value="1"/>
</dbReference>
<dbReference type="InterPro" id="IPR016032">
    <property type="entry name" value="Sig_transdc_resp-reg_C-effctor"/>
</dbReference>
<dbReference type="InterPro" id="IPR011990">
    <property type="entry name" value="TPR-like_helical_dom_sf"/>
</dbReference>
<dbReference type="CDD" id="cd06170">
    <property type="entry name" value="LuxR_C_like"/>
    <property type="match status" value="1"/>
</dbReference>
<proteinExistence type="predicted"/>
<dbReference type="InterPro" id="IPR027417">
    <property type="entry name" value="P-loop_NTPase"/>
</dbReference>
<dbReference type="GO" id="GO:0006355">
    <property type="term" value="P:regulation of DNA-templated transcription"/>
    <property type="evidence" value="ECO:0007669"/>
    <property type="project" value="InterPro"/>
</dbReference>
<dbReference type="SMART" id="SM00421">
    <property type="entry name" value="HTH_LUXR"/>
    <property type="match status" value="1"/>
</dbReference>
<dbReference type="InterPro" id="IPR041664">
    <property type="entry name" value="AAA_16"/>
</dbReference>
<sequence length="941" mass="99475">MTNAVLIGRTAELAALVSAALRPPAVLVLEGEAGTGKTRLAAELLARPELAGARVLAARCRPQREPFPCGVVVEALRDAGKYLPSAPSPGPLTGVLARHLPELAQLLPPAPEPLGDRRAEAHRFFRAVRELLDLLGPLVLVLEDLQWADDGSRRLLRFLMGDLPAGTVLLVSHRPEDVPGGLPLGRAHRPAPGSSTTLVRLGPLEPDGVRQLASALLGEPGVSDAFAARLHDRTAGIPFVVEEVVRALPVPVTEGALDTIEPPTLVREAIVERLGSLPLVARRIAEAAAVLAEPAPVELLTAVAGLGATRGRQALVLALERAVLVGAAECRYGFRHDFARRAAYGTIPGPVRQELHRRAVRALAGRRPEPWLRLAEHSRQAGNAADALRYGEAAADRAIDAGDPATAIGLLRALLAGPELEPSDVDRLAAKLASVAANGVSQAEVVATLEGLLSGDRLSGRLSAEIRLSLGLLLARQAGGLEAARTEIEVALPGLGHRPDLAGRAMAVLAQPWIGATPLRAHLPWLDRVDGLIATAADARLRLTLMANNIPSRLHIGDPRAWAALDAAPVSAESAEEQRQLARLYCNAADAGAWTGHHRRARGLLERGMQLAADAGTPYVVSTARTTGVHIDWLSGAWAGLDERARALLAEYRDLLPVSSELSLVLGLLASARGAWDRAAACFAVTGVDRPENAFTPVVVAAHGGIAGMLLAQEAAEAAAAEAARGLELIRTKGVWAWSGELVPAAVVAFCRTGRVSEARDVLAELDRETRDLAAPMARTVLTEGRGIVAAHDGDVAGAAGLFDEARVRYERLSAPYPAALAAERRARCRFEAGDVAAAGEFGDLADAFAALGATRDAARCRHTFRSTGATAPSRRGRRGYGDELSPRERDVARLLTDGHTNREIAEVLFLSRRTVEQHVANVLRKLKVRSRGDLVGVRTG</sequence>
<reference evidence="5 6" key="1">
    <citation type="submission" date="2018-12" db="EMBL/GenBank/DDBJ databases">
        <title>Amycolatopsis eburnea sp. nov. actinomycete associate with arbuscular mycorrhiza fungal spore.</title>
        <authorList>
            <person name="Lumyong S."/>
            <person name="Chaiya L."/>
        </authorList>
    </citation>
    <scope>NUCLEOTIDE SEQUENCE [LARGE SCALE GENOMIC DNA]</scope>
    <source>
        <strain evidence="5 6">GLM-1</strain>
    </source>
</reference>
<evidence type="ECO:0000313" key="5">
    <source>
        <dbReference type="EMBL" id="RSD09611.1"/>
    </source>
</evidence>
<keyword evidence="2" id="KW-0067">ATP-binding</keyword>
<evidence type="ECO:0000256" key="1">
    <source>
        <dbReference type="ARBA" id="ARBA00022741"/>
    </source>
</evidence>
<dbReference type="EMBL" id="RSEC01000061">
    <property type="protein sequence ID" value="RSD09611.1"/>
    <property type="molecule type" value="Genomic_DNA"/>
</dbReference>
<dbReference type="GO" id="GO:0005737">
    <property type="term" value="C:cytoplasm"/>
    <property type="evidence" value="ECO:0007669"/>
    <property type="project" value="TreeGrafter"/>
</dbReference>
<dbReference type="SUPFAM" id="SSF46894">
    <property type="entry name" value="C-terminal effector domain of the bipartite response regulators"/>
    <property type="match status" value="1"/>
</dbReference>
<evidence type="ECO:0000256" key="2">
    <source>
        <dbReference type="ARBA" id="ARBA00022840"/>
    </source>
</evidence>
<dbReference type="InterPro" id="IPR000792">
    <property type="entry name" value="Tscrpt_reg_LuxR_C"/>
</dbReference>
<feature type="region of interest" description="Disordered" evidence="3">
    <location>
        <begin position="865"/>
        <end position="886"/>
    </location>
</feature>
<dbReference type="PROSITE" id="PS00622">
    <property type="entry name" value="HTH_LUXR_1"/>
    <property type="match status" value="1"/>
</dbReference>
<keyword evidence="6" id="KW-1185">Reference proteome</keyword>
<dbReference type="PRINTS" id="PR00038">
    <property type="entry name" value="HTHLUXR"/>
</dbReference>
<dbReference type="Pfam" id="PF13191">
    <property type="entry name" value="AAA_16"/>
    <property type="match status" value="1"/>
</dbReference>
<dbReference type="Gene3D" id="3.40.50.300">
    <property type="entry name" value="P-loop containing nucleotide triphosphate hydrolases"/>
    <property type="match status" value="1"/>
</dbReference>
<keyword evidence="1" id="KW-0547">Nucleotide-binding</keyword>
<dbReference type="AlphaFoldDB" id="A0A3R9EJT8"/>
<dbReference type="GO" id="GO:0005524">
    <property type="term" value="F:ATP binding"/>
    <property type="evidence" value="ECO:0007669"/>
    <property type="project" value="UniProtKB-KW"/>
</dbReference>